<evidence type="ECO:0000256" key="2">
    <source>
        <dbReference type="ARBA" id="ARBA00022827"/>
    </source>
</evidence>
<dbReference type="GO" id="GO:0004499">
    <property type="term" value="F:N,N-dimethylaniline monooxygenase activity"/>
    <property type="evidence" value="ECO:0007669"/>
    <property type="project" value="InterPro"/>
</dbReference>
<protein>
    <submittedName>
        <fullName evidence="4">Dimethylaniline monooxygenase (N-oxide-forming)</fullName>
    </submittedName>
</protein>
<dbReference type="SUPFAM" id="SSF51905">
    <property type="entry name" value="FAD/NAD(P)-binding domain"/>
    <property type="match status" value="1"/>
</dbReference>
<dbReference type="Pfam" id="PF00743">
    <property type="entry name" value="FMO-like"/>
    <property type="match status" value="1"/>
</dbReference>
<dbReference type="EMBL" id="ML122250">
    <property type="protein sequence ID" value="RPD67296.1"/>
    <property type="molecule type" value="Genomic_DNA"/>
</dbReference>
<dbReference type="STRING" id="1328759.A0A5C2T685"/>
<keyword evidence="5" id="KW-1185">Reference proteome</keyword>
<evidence type="ECO:0000313" key="4">
    <source>
        <dbReference type="EMBL" id="RPD67296.1"/>
    </source>
</evidence>
<gene>
    <name evidence="4" type="ORF">L227DRAFT_19813</name>
</gene>
<dbReference type="InterPro" id="IPR036188">
    <property type="entry name" value="FAD/NAD-bd_sf"/>
</dbReference>
<name>A0A5C2T685_9APHY</name>
<proteinExistence type="predicted"/>
<dbReference type="Gene3D" id="3.50.50.60">
    <property type="entry name" value="FAD/NAD(P)-binding domain"/>
    <property type="match status" value="1"/>
</dbReference>
<sequence>MALDHRKIASDWLSALTSAIGAEDLTSVGELFLPNGWLRDFLVFTWDIRSLEGRAKIASYLANSLPAAQITDIRLNEAANLAPRTAVVPSLQDTPAVELAFTFECRHGHGRAHARLLRDGEGSFKALSLLTELSDLRGYEEMGSLPFRDDVTGVPGRDMQKEWAEWVQEVETKPYVLIVGAGQTGLHMAARFKQMNIPALVIERHPRIGDSWRRRYPTLTLHTVRRHHTMLYQPYPSNWPEFTPRDKLADWLELYASIQDLVIWTNAEFKGRPTYSTETNDWDVTITREGFEVKLHPAHIVLATGTLGEPNIPDIPDMERFQGQVLHSCDYAGGAQFAGKRVVVVGAGNSSIDVCQDLVLCGAESVTMIQRSSTCIMAREFIAGMQRAAFPEDVPLDIADFKWASFPLGLLKKLMIASEGAMWDAQKELHDKLRKGGVNLNMGPEGQGLYLLVMERGGGYWMDKGGADLIADGSIKVRSGVSPQNFTDGSVVLSDGSKLEADVVIFATGYVNMREVNAELLGEGVIGQTDEVYGLDAEGEIKGSYRPSGHPGVRHDTPRVISILTRILQLWFASGDFFVSRTMSKPLAIQLKAIQLGLLKHDGKRDGVVDNV</sequence>
<dbReference type="AlphaFoldDB" id="A0A5C2T685"/>
<dbReference type="OrthoDB" id="74360at2759"/>
<keyword evidence="1" id="KW-0285">Flavoprotein</keyword>
<dbReference type="PANTHER" id="PTHR43539:SF68">
    <property type="entry name" value="FLAVIN-BINDING MONOOXYGENASE-LIKE PROTEIN (AFU_ORTHOLOGUE AFUA_4G09220)"/>
    <property type="match status" value="1"/>
</dbReference>
<dbReference type="InterPro" id="IPR020946">
    <property type="entry name" value="Flavin_mOase-like"/>
</dbReference>
<dbReference type="InterPro" id="IPR050982">
    <property type="entry name" value="Auxin_biosynth/cation_transpt"/>
</dbReference>
<dbReference type="GO" id="GO:0050660">
    <property type="term" value="F:flavin adenine dinucleotide binding"/>
    <property type="evidence" value="ECO:0007669"/>
    <property type="project" value="InterPro"/>
</dbReference>
<dbReference type="PRINTS" id="PR00411">
    <property type="entry name" value="PNDRDTASEI"/>
</dbReference>
<keyword evidence="3" id="KW-0560">Oxidoreductase</keyword>
<evidence type="ECO:0000313" key="5">
    <source>
        <dbReference type="Proteomes" id="UP000313359"/>
    </source>
</evidence>
<keyword evidence="4" id="KW-0503">Monooxygenase</keyword>
<organism evidence="4 5">
    <name type="scientific">Lentinus tigrinus ALCF2SS1-6</name>
    <dbReference type="NCBI Taxonomy" id="1328759"/>
    <lineage>
        <taxon>Eukaryota</taxon>
        <taxon>Fungi</taxon>
        <taxon>Dikarya</taxon>
        <taxon>Basidiomycota</taxon>
        <taxon>Agaricomycotina</taxon>
        <taxon>Agaricomycetes</taxon>
        <taxon>Polyporales</taxon>
        <taxon>Polyporaceae</taxon>
        <taxon>Lentinus</taxon>
    </lineage>
</organism>
<accession>A0A5C2T685</accession>
<evidence type="ECO:0000256" key="1">
    <source>
        <dbReference type="ARBA" id="ARBA00022630"/>
    </source>
</evidence>
<reference evidence="4" key="1">
    <citation type="journal article" date="2018" name="Genome Biol. Evol.">
        <title>Genomics and development of Lentinus tigrinus, a white-rot wood-decaying mushroom with dimorphic fruiting bodies.</title>
        <authorList>
            <person name="Wu B."/>
            <person name="Xu Z."/>
            <person name="Knudson A."/>
            <person name="Carlson A."/>
            <person name="Chen N."/>
            <person name="Kovaka S."/>
            <person name="LaButti K."/>
            <person name="Lipzen A."/>
            <person name="Pennachio C."/>
            <person name="Riley R."/>
            <person name="Schakwitz W."/>
            <person name="Umezawa K."/>
            <person name="Ohm R.A."/>
            <person name="Grigoriev I.V."/>
            <person name="Nagy L.G."/>
            <person name="Gibbons J."/>
            <person name="Hibbett D."/>
        </authorList>
    </citation>
    <scope>NUCLEOTIDE SEQUENCE [LARGE SCALE GENOMIC DNA]</scope>
    <source>
        <strain evidence="4">ALCF2SS1-6</strain>
    </source>
</reference>
<dbReference type="Proteomes" id="UP000313359">
    <property type="component" value="Unassembled WGS sequence"/>
</dbReference>
<keyword evidence="2" id="KW-0274">FAD</keyword>
<dbReference type="GO" id="GO:0050661">
    <property type="term" value="F:NADP binding"/>
    <property type="evidence" value="ECO:0007669"/>
    <property type="project" value="InterPro"/>
</dbReference>
<dbReference type="PANTHER" id="PTHR43539">
    <property type="entry name" value="FLAVIN-BINDING MONOOXYGENASE-LIKE PROTEIN (AFU_ORTHOLOGUE AFUA_4G09220)"/>
    <property type="match status" value="1"/>
</dbReference>
<evidence type="ECO:0000256" key="3">
    <source>
        <dbReference type="ARBA" id="ARBA00023002"/>
    </source>
</evidence>